<name>M7P0B1_9GAMM</name>
<keyword evidence="1" id="KW-0472">Membrane</keyword>
<dbReference type="InterPro" id="IPR011623">
    <property type="entry name" value="7TMR_DISM_rcpt_extracell_dom1"/>
</dbReference>
<protein>
    <recommendedName>
        <fullName evidence="2">7TM-DISM receptor extracellular domain-containing protein</fullName>
    </recommendedName>
</protein>
<feature type="transmembrane region" description="Helical" evidence="1">
    <location>
        <begin position="93"/>
        <end position="115"/>
    </location>
</feature>
<dbReference type="AlphaFoldDB" id="M7P0B1"/>
<evidence type="ECO:0000256" key="1">
    <source>
        <dbReference type="SAM" id="Phobius"/>
    </source>
</evidence>
<organism evidence="3 4">
    <name type="scientific">Methylophaga lonarensis MPL</name>
    <dbReference type="NCBI Taxonomy" id="1286106"/>
    <lineage>
        <taxon>Bacteria</taxon>
        <taxon>Pseudomonadati</taxon>
        <taxon>Pseudomonadota</taxon>
        <taxon>Gammaproteobacteria</taxon>
        <taxon>Thiotrichales</taxon>
        <taxon>Piscirickettsiaceae</taxon>
        <taxon>Methylophaga</taxon>
    </lineage>
</organism>
<dbReference type="EMBL" id="APHR01000039">
    <property type="protein sequence ID" value="EMR12906.1"/>
    <property type="molecule type" value="Genomic_DNA"/>
</dbReference>
<feature type="transmembrane region" description="Helical" evidence="1">
    <location>
        <begin position="28"/>
        <end position="49"/>
    </location>
</feature>
<keyword evidence="1" id="KW-1133">Transmembrane helix</keyword>
<dbReference type="Pfam" id="PF07695">
    <property type="entry name" value="7TMR-DISM_7TM"/>
    <property type="match status" value="1"/>
</dbReference>
<evidence type="ECO:0000259" key="2">
    <source>
        <dbReference type="Pfam" id="PF07695"/>
    </source>
</evidence>
<dbReference type="STRING" id="1286106.MPL1_08052"/>
<accession>M7P0B1</accession>
<feature type="domain" description="7TM-DISM receptor extracellular" evidence="2">
    <location>
        <begin position="26"/>
        <end position="101"/>
    </location>
</feature>
<comment type="caution">
    <text evidence="3">The sequence shown here is derived from an EMBL/GenBank/DDBJ whole genome shotgun (WGS) entry which is preliminary data.</text>
</comment>
<sequence>MWVADSNTLRFLLSSKQQFEEQRIDEQFAFGLYYGASIALIVLSLLLWLSLKTPLFLVYGLYLVSNTMLWFSLNGFAFQHFWPNSPQCTTTAFISSSCCLSCLLSSSANISLIFAKRHPGCGAI</sequence>
<keyword evidence="4" id="KW-1185">Reference proteome</keyword>
<dbReference type="Proteomes" id="UP000012019">
    <property type="component" value="Unassembled WGS sequence"/>
</dbReference>
<proteinExistence type="predicted"/>
<gene>
    <name evidence="3" type="ORF">MPL1_08052</name>
</gene>
<feature type="transmembrane region" description="Helical" evidence="1">
    <location>
        <begin position="56"/>
        <end position="73"/>
    </location>
</feature>
<reference evidence="3 4" key="1">
    <citation type="journal article" date="2013" name="Genome Announc.">
        <title>Draft Genome Sequence of Methylophaga lonarensis MPLT, a Haloalkaliphilic (Non-Methane-Utilizing) Methylotroph.</title>
        <authorList>
            <person name="Shetty S.A."/>
            <person name="Marathe N.P."/>
            <person name="Munot H."/>
            <person name="Antony C.P."/>
            <person name="Dhotre D.P."/>
            <person name="Murrell J.C."/>
            <person name="Shouche Y.S."/>
        </authorList>
    </citation>
    <scope>NUCLEOTIDE SEQUENCE [LARGE SCALE GENOMIC DNA]</scope>
    <source>
        <strain evidence="3 4">MPL</strain>
    </source>
</reference>
<keyword evidence="1" id="KW-0812">Transmembrane</keyword>
<evidence type="ECO:0000313" key="3">
    <source>
        <dbReference type="EMBL" id="EMR12906.1"/>
    </source>
</evidence>
<evidence type="ECO:0000313" key="4">
    <source>
        <dbReference type="Proteomes" id="UP000012019"/>
    </source>
</evidence>